<keyword evidence="2" id="KW-0812">Transmembrane</keyword>
<keyword evidence="2" id="KW-1133">Transmembrane helix</keyword>
<sequence length="402" mass="45675">MGFLHIPPTTLDGCVCRIKMVRHTSIMTIAVVAAMFVVTLASPPPAVLDKVAMDQLIKNMSNKAGYAKRRPCTKTRIIEALQVNTKPELLISVITPGCTYTFKDLMSSPNRDSMDDFQIRFTRAYHSCVFHWLRSILTEVQTFMIGTENDERKHVIVHKLEEALTEHSDLSKQYGKVRKHQCRVSPLEPPGLDRHINRIAEDQMELEAHTASKITSESNAQFTGLAVDVEDLLCADLTDRYQQEPLPCNAASTDDADAEAPKYHKHMELLDLFSTDISAEENDSPRMIDFLGQAEDKALPALELSLGVPSYVHSFWESSHTYNHRANGKRPMDDHASADTHSTGHGDRDRRKISLMKLLLHPNRRDRYIRSMIYPCRFNSFEIFGVGLRSWMNRTFLSAFLN</sequence>
<accession>A0A507D0U6</accession>
<keyword evidence="4" id="KW-1185">Reference proteome</keyword>
<evidence type="ECO:0000313" key="3">
    <source>
        <dbReference type="EMBL" id="TPX45063.1"/>
    </source>
</evidence>
<dbReference type="VEuPathDB" id="FungiDB:SeMB42_g04123"/>
<gene>
    <name evidence="3" type="ORF">SeMB42_g04123</name>
</gene>
<evidence type="ECO:0000313" key="4">
    <source>
        <dbReference type="Proteomes" id="UP000317494"/>
    </source>
</evidence>
<feature type="compositionally biased region" description="Basic and acidic residues" evidence="1">
    <location>
        <begin position="330"/>
        <end position="349"/>
    </location>
</feature>
<dbReference type="EMBL" id="QEAN01000160">
    <property type="protein sequence ID" value="TPX45063.1"/>
    <property type="molecule type" value="Genomic_DNA"/>
</dbReference>
<dbReference type="AlphaFoldDB" id="A0A507D0U6"/>
<feature type="region of interest" description="Disordered" evidence="1">
    <location>
        <begin position="326"/>
        <end position="349"/>
    </location>
</feature>
<reference evidence="3 4" key="1">
    <citation type="journal article" date="2019" name="Sci. Rep.">
        <title>Comparative genomics of chytrid fungi reveal insights into the obligate biotrophic and pathogenic lifestyle of Synchytrium endobioticum.</title>
        <authorList>
            <person name="van de Vossenberg B.T.L.H."/>
            <person name="Warris S."/>
            <person name="Nguyen H.D.T."/>
            <person name="van Gent-Pelzer M.P.E."/>
            <person name="Joly D.L."/>
            <person name="van de Geest H.C."/>
            <person name="Bonants P.J.M."/>
            <person name="Smith D.S."/>
            <person name="Levesque C.A."/>
            <person name="van der Lee T.A.J."/>
        </authorList>
    </citation>
    <scope>NUCLEOTIDE SEQUENCE [LARGE SCALE GENOMIC DNA]</scope>
    <source>
        <strain evidence="3 4">MB42</strain>
    </source>
</reference>
<comment type="caution">
    <text evidence="3">The sequence shown here is derived from an EMBL/GenBank/DDBJ whole genome shotgun (WGS) entry which is preliminary data.</text>
</comment>
<organism evidence="3 4">
    <name type="scientific">Synchytrium endobioticum</name>
    <dbReference type="NCBI Taxonomy" id="286115"/>
    <lineage>
        <taxon>Eukaryota</taxon>
        <taxon>Fungi</taxon>
        <taxon>Fungi incertae sedis</taxon>
        <taxon>Chytridiomycota</taxon>
        <taxon>Chytridiomycota incertae sedis</taxon>
        <taxon>Chytridiomycetes</taxon>
        <taxon>Synchytriales</taxon>
        <taxon>Synchytriaceae</taxon>
        <taxon>Synchytrium</taxon>
    </lineage>
</organism>
<protein>
    <submittedName>
        <fullName evidence="3">Uncharacterized protein</fullName>
    </submittedName>
</protein>
<keyword evidence="2" id="KW-0472">Membrane</keyword>
<evidence type="ECO:0000256" key="1">
    <source>
        <dbReference type="SAM" id="MobiDB-lite"/>
    </source>
</evidence>
<feature type="transmembrane region" description="Helical" evidence="2">
    <location>
        <begin position="26"/>
        <end position="48"/>
    </location>
</feature>
<proteinExistence type="predicted"/>
<evidence type="ECO:0000256" key="2">
    <source>
        <dbReference type="SAM" id="Phobius"/>
    </source>
</evidence>
<name>A0A507D0U6_9FUNG</name>
<dbReference type="Proteomes" id="UP000317494">
    <property type="component" value="Unassembled WGS sequence"/>
</dbReference>